<dbReference type="OMA" id="PYYGTFV"/>
<evidence type="ECO:0000259" key="2">
    <source>
        <dbReference type="Pfam" id="PF00155"/>
    </source>
</evidence>
<organism evidence="3 4">
    <name type="scientific">Orchesella cincta</name>
    <name type="common">Springtail</name>
    <name type="synonym">Podura cincta</name>
    <dbReference type="NCBI Taxonomy" id="48709"/>
    <lineage>
        <taxon>Eukaryota</taxon>
        <taxon>Metazoa</taxon>
        <taxon>Ecdysozoa</taxon>
        <taxon>Arthropoda</taxon>
        <taxon>Hexapoda</taxon>
        <taxon>Collembola</taxon>
        <taxon>Entomobryomorpha</taxon>
        <taxon>Entomobryoidea</taxon>
        <taxon>Orchesellidae</taxon>
        <taxon>Orchesellinae</taxon>
        <taxon>Orchesella</taxon>
    </lineage>
</organism>
<accession>A0A1D2MIH9</accession>
<dbReference type="PANTHER" id="PTHR43795">
    <property type="entry name" value="BIFUNCTIONAL ASPARTATE AMINOTRANSFERASE AND GLUTAMATE/ASPARTATE-PREPHENATE AMINOTRANSFERASE-RELATED"/>
    <property type="match status" value="1"/>
</dbReference>
<dbReference type="GO" id="GO:0030170">
    <property type="term" value="F:pyridoxal phosphate binding"/>
    <property type="evidence" value="ECO:0007669"/>
    <property type="project" value="InterPro"/>
</dbReference>
<feature type="domain" description="Aminotransferase class I/classII large" evidence="2">
    <location>
        <begin position="117"/>
        <end position="346"/>
    </location>
</feature>
<name>A0A1D2MIH9_ORCCI</name>
<sequence>MEGPAENGITTLSQRSQKIPIDLDYVYNYSSWPAIQNEYHETENPKGIINFGTAVSGLMDNVWLERLNAIPVYEPNYKHFRYYQFWGSDIFRQKLARFMTHFFKPKSPIKFENDTNEPFDLKLESIESVALEQKRLGKNVRALILNNPSNPLGMVWKKELIEGIMKFCQREKIHLIADEMYCMSVFDKSAEFQSTLQIRTDELMDAKLLHDLCLTSFRTGVIHTENKELQLKLMSGSQFQAVPLPVMDMLENIVTDVEWFDKVFVPKNHERLRSCYNKASSFMDALGIATTKTKAGVFFLADFRPYLEPPTRDNCKAFIKTLYKNGVYITPGWEMRAEPGWFRIVFTPYFGKALDEGLMRLRTALHEWQDVSQKVSLNNVSN</sequence>
<dbReference type="GO" id="GO:0008483">
    <property type="term" value="F:transaminase activity"/>
    <property type="evidence" value="ECO:0007669"/>
    <property type="project" value="TreeGrafter"/>
</dbReference>
<gene>
    <name evidence="3" type="ORF">Ocin01_13953</name>
</gene>
<proteinExistence type="predicted"/>
<dbReference type="GO" id="GO:0006520">
    <property type="term" value="P:amino acid metabolic process"/>
    <property type="evidence" value="ECO:0007669"/>
    <property type="project" value="TreeGrafter"/>
</dbReference>
<dbReference type="InterPro" id="IPR015422">
    <property type="entry name" value="PyrdxlP-dep_Trfase_small"/>
</dbReference>
<dbReference type="Gene3D" id="3.40.640.10">
    <property type="entry name" value="Type I PLP-dependent aspartate aminotransferase-like (Major domain)"/>
    <property type="match status" value="1"/>
</dbReference>
<evidence type="ECO:0000313" key="3">
    <source>
        <dbReference type="EMBL" id="ODM92731.1"/>
    </source>
</evidence>
<evidence type="ECO:0000313" key="4">
    <source>
        <dbReference type="Proteomes" id="UP000094527"/>
    </source>
</evidence>
<dbReference type="Pfam" id="PF00155">
    <property type="entry name" value="Aminotran_1_2"/>
    <property type="match status" value="1"/>
</dbReference>
<dbReference type="Proteomes" id="UP000094527">
    <property type="component" value="Unassembled WGS sequence"/>
</dbReference>
<protein>
    <submittedName>
        <fullName evidence="3">1-aminocyclopropane-1-carboxylate synthase-like protein 1</fullName>
    </submittedName>
</protein>
<evidence type="ECO:0000256" key="1">
    <source>
        <dbReference type="ARBA" id="ARBA00022898"/>
    </source>
</evidence>
<dbReference type="AlphaFoldDB" id="A0A1D2MIH9"/>
<reference evidence="3 4" key="1">
    <citation type="journal article" date="2016" name="Genome Biol. Evol.">
        <title>Gene Family Evolution Reflects Adaptation to Soil Environmental Stressors in the Genome of the Collembolan Orchesella cincta.</title>
        <authorList>
            <person name="Faddeeva-Vakhrusheva A."/>
            <person name="Derks M.F."/>
            <person name="Anvar S.Y."/>
            <person name="Agamennone V."/>
            <person name="Suring W."/>
            <person name="Smit S."/>
            <person name="van Straalen N.M."/>
            <person name="Roelofs D."/>
        </authorList>
    </citation>
    <scope>NUCLEOTIDE SEQUENCE [LARGE SCALE GENOMIC DNA]</scope>
    <source>
        <tissue evidence="3">Mixed pool</tissue>
    </source>
</reference>
<dbReference type="OrthoDB" id="10262468at2759"/>
<dbReference type="InterPro" id="IPR015421">
    <property type="entry name" value="PyrdxlP-dep_Trfase_major"/>
</dbReference>
<comment type="caution">
    <text evidence="3">The sequence shown here is derived from an EMBL/GenBank/DDBJ whole genome shotgun (WGS) entry which is preliminary data.</text>
</comment>
<dbReference type="EMBL" id="LJIJ01001163">
    <property type="protein sequence ID" value="ODM92731.1"/>
    <property type="molecule type" value="Genomic_DNA"/>
</dbReference>
<dbReference type="InterPro" id="IPR015424">
    <property type="entry name" value="PyrdxlP-dep_Trfase"/>
</dbReference>
<dbReference type="InterPro" id="IPR050478">
    <property type="entry name" value="Ethylene_sulfur-biosynth"/>
</dbReference>
<keyword evidence="1" id="KW-0663">Pyridoxal phosphate</keyword>
<dbReference type="Gene3D" id="3.90.1150.10">
    <property type="entry name" value="Aspartate Aminotransferase, domain 1"/>
    <property type="match status" value="1"/>
</dbReference>
<dbReference type="STRING" id="48709.A0A1D2MIH9"/>
<keyword evidence="4" id="KW-1185">Reference proteome</keyword>
<dbReference type="InterPro" id="IPR004839">
    <property type="entry name" value="Aminotransferase_I/II_large"/>
</dbReference>
<dbReference type="PANTHER" id="PTHR43795:SF39">
    <property type="entry name" value="AMINOTRANSFERASE CLASS I_CLASSII DOMAIN-CONTAINING PROTEIN"/>
    <property type="match status" value="1"/>
</dbReference>
<dbReference type="SUPFAM" id="SSF53383">
    <property type="entry name" value="PLP-dependent transferases"/>
    <property type="match status" value="1"/>
</dbReference>